<evidence type="ECO:0000313" key="4">
    <source>
        <dbReference type="WBParaSite" id="SBAD_0001163501-mRNA-1"/>
    </source>
</evidence>
<feature type="compositionally biased region" description="Polar residues" evidence="1">
    <location>
        <begin position="150"/>
        <end position="160"/>
    </location>
</feature>
<organism evidence="4">
    <name type="scientific">Soboliphyme baturini</name>
    <dbReference type="NCBI Taxonomy" id="241478"/>
    <lineage>
        <taxon>Eukaryota</taxon>
        <taxon>Metazoa</taxon>
        <taxon>Ecdysozoa</taxon>
        <taxon>Nematoda</taxon>
        <taxon>Enoplea</taxon>
        <taxon>Dorylaimia</taxon>
        <taxon>Dioctophymatida</taxon>
        <taxon>Dioctophymatoidea</taxon>
        <taxon>Soboliphymatidae</taxon>
        <taxon>Soboliphyme</taxon>
    </lineage>
</organism>
<proteinExistence type="predicted"/>
<evidence type="ECO:0000313" key="2">
    <source>
        <dbReference type="EMBL" id="VDP38407.1"/>
    </source>
</evidence>
<feature type="region of interest" description="Disordered" evidence="1">
    <location>
        <begin position="1"/>
        <end position="75"/>
    </location>
</feature>
<feature type="compositionally biased region" description="Basic and acidic residues" evidence="1">
    <location>
        <begin position="178"/>
        <end position="190"/>
    </location>
</feature>
<protein>
    <submittedName>
        <fullName evidence="2 4">Uncharacterized protein</fullName>
    </submittedName>
</protein>
<dbReference type="AlphaFoldDB" id="A0A183J5V3"/>
<keyword evidence="3" id="KW-1185">Reference proteome</keyword>
<name>A0A183J5V3_9BILA</name>
<accession>A0A183J5V3</accession>
<sequence>MTDDCPNDSVLGNSEKEGVEKLGGAAVAADDEPSADVPMELREGDNNLESAADLLAEENSKSESDVPPRNATPDYQLDDLKRDITFMGHHISKIVSVLGLHRCNCCDCDRSRLITGEDSSAGPSGHQLNVHPTENEGVDECQKSAEVVDGQTSPTGTSTEQDGERKKTDDASVATENGKGHLDSQRDVRSNDQQTKLSDLQPDVAFVGHCIWKIIAALALGRCDCRQCSRSHLRLAEDDTSLEKNSSCHEKEEVRTSEEAHCNLVNGAALSGNGLYDSGDSALTAASSQRL</sequence>
<reference evidence="2 3" key="2">
    <citation type="submission" date="2018-11" db="EMBL/GenBank/DDBJ databases">
        <authorList>
            <consortium name="Pathogen Informatics"/>
        </authorList>
    </citation>
    <scope>NUCLEOTIDE SEQUENCE [LARGE SCALE GENOMIC DNA]</scope>
</reference>
<gene>
    <name evidence="2" type="ORF">SBAD_LOCUS11251</name>
</gene>
<reference evidence="4" key="1">
    <citation type="submission" date="2016-06" db="UniProtKB">
        <authorList>
            <consortium name="WormBaseParasite"/>
        </authorList>
    </citation>
    <scope>IDENTIFICATION</scope>
</reference>
<dbReference type="Proteomes" id="UP000270296">
    <property type="component" value="Unassembled WGS sequence"/>
</dbReference>
<evidence type="ECO:0000313" key="3">
    <source>
        <dbReference type="Proteomes" id="UP000270296"/>
    </source>
</evidence>
<evidence type="ECO:0000256" key="1">
    <source>
        <dbReference type="SAM" id="MobiDB-lite"/>
    </source>
</evidence>
<feature type="region of interest" description="Disordered" evidence="1">
    <location>
        <begin position="118"/>
        <end position="195"/>
    </location>
</feature>
<feature type="compositionally biased region" description="Polar residues" evidence="1">
    <location>
        <begin position="118"/>
        <end position="132"/>
    </location>
</feature>
<dbReference type="WBParaSite" id="SBAD_0001163501-mRNA-1">
    <property type="protein sequence ID" value="SBAD_0001163501-mRNA-1"/>
    <property type="gene ID" value="SBAD_0001163501"/>
</dbReference>
<dbReference type="EMBL" id="UZAM01015334">
    <property type="protein sequence ID" value="VDP38407.1"/>
    <property type="molecule type" value="Genomic_DNA"/>
</dbReference>